<gene>
    <name evidence="1" type="ORF">SAMN05444008_11557</name>
</gene>
<accession>A0A1M5G116</accession>
<protein>
    <submittedName>
        <fullName evidence="1">Uncharacterized protein</fullName>
    </submittedName>
</protein>
<dbReference type="OrthoDB" id="872721at2"/>
<dbReference type="Pfam" id="PF20459">
    <property type="entry name" value="DUF6712"/>
    <property type="match status" value="2"/>
</dbReference>
<name>A0A1M5G116_9BACT</name>
<evidence type="ECO:0000313" key="2">
    <source>
        <dbReference type="Proteomes" id="UP000184368"/>
    </source>
</evidence>
<dbReference type="InterPro" id="IPR046558">
    <property type="entry name" value="DUF6712"/>
</dbReference>
<sequence length="336" mass="37948">MAILSNDKDLVRDFVRINFINQLSSFPDWDAAEDRYLVPVMGFDLHNQVKALAEVEPGGPLTDDEKRNAELLRLCRTVVAPLAYMLEMPLIQAQLTDAGLRTISSDNMQAAHRWEYNNVLQQLADKGSYGIEALLRFLIHNKEHYPAWTESTQYREFENLLFATGEEFNKYFRLHQPHRVFWQLRPLIREAEDFYVAAAIGNEFYQVLKGKVDPSKEERTALDFCRKAVSQITMAMAVEKRSVAITEEGFTLLMGAGNADSSNAGDTPALSAGLSMLHDSCSKSGDAYLLKLQDYLNSMASDAMFAEYFTSSYYEAPANPTCPEPSKNAHRKIFGL</sequence>
<proteinExistence type="predicted"/>
<reference evidence="1 2" key="1">
    <citation type="submission" date="2016-11" db="EMBL/GenBank/DDBJ databases">
        <authorList>
            <person name="Jaros S."/>
            <person name="Januszkiewicz K."/>
            <person name="Wedrychowicz H."/>
        </authorList>
    </citation>
    <scope>NUCLEOTIDE SEQUENCE [LARGE SCALE GENOMIC DNA]</scope>
    <source>
        <strain evidence="1 2">DSM 26897</strain>
    </source>
</reference>
<dbReference type="AlphaFoldDB" id="A0A1M5G116"/>
<evidence type="ECO:0000313" key="1">
    <source>
        <dbReference type="EMBL" id="SHF97455.1"/>
    </source>
</evidence>
<dbReference type="EMBL" id="FQUO01000015">
    <property type="protein sequence ID" value="SHF97455.1"/>
    <property type="molecule type" value="Genomic_DNA"/>
</dbReference>
<dbReference type="STRING" id="1302690.BUE76_10595"/>
<keyword evidence="2" id="KW-1185">Reference proteome</keyword>
<dbReference type="RefSeq" id="WP_073045967.1">
    <property type="nucleotide sequence ID" value="NZ_FQUO01000015.1"/>
</dbReference>
<dbReference type="Proteomes" id="UP000184368">
    <property type="component" value="Unassembled WGS sequence"/>
</dbReference>
<organism evidence="1 2">
    <name type="scientific">Cnuella takakiae</name>
    <dbReference type="NCBI Taxonomy" id="1302690"/>
    <lineage>
        <taxon>Bacteria</taxon>
        <taxon>Pseudomonadati</taxon>
        <taxon>Bacteroidota</taxon>
        <taxon>Chitinophagia</taxon>
        <taxon>Chitinophagales</taxon>
        <taxon>Chitinophagaceae</taxon>
        <taxon>Cnuella</taxon>
    </lineage>
</organism>